<keyword evidence="4" id="KW-0611">Plant defense</keyword>
<dbReference type="InterPro" id="IPR058192">
    <property type="entry name" value="WHD_ROQ1-like"/>
</dbReference>
<feature type="domain" description="Disease resistance protein Roq1-like winged-helix" evidence="9">
    <location>
        <begin position="153"/>
        <end position="222"/>
    </location>
</feature>
<comment type="catalytic activity">
    <reaction evidence="6">
        <text>NAD(+) + H2O = ADP-D-ribose + nicotinamide + H(+)</text>
        <dbReference type="Rhea" id="RHEA:16301"/>
        <dbReference type="ChEBI" id="CHEBI:15377"/>
        <dbReference type="ChEBI" id="CHEBI:15378"/>
        <dbReference type="ChEBI" id="CHEBI:17154"/>
        <dbReference type="ChEBI" id="CHEBI:57540"/>
        <dbReference type="ChEBI" id="CHEBI:57967"/>
        <dbReference type="EC" id="3.2.2.6"/>
    </reaction>
    <physiologicalReaction direction="left-to-right" evidence="6">
        <dbReference type="Rhea" id="RHEA:16302"/>
    </physiologicalReaction>
</comment>
<dbReference type="InterPro" id="IPR058546">
    <property type="entry name" value="RPS4B/Roq1-like_LRR"/>
</dbReference>
<evidence type="ECO:0000256" key="6">
    <source>
        <dbReference type="ARBA" id="ARBA00047304"/>
    </source>
</evidence>
<accession>A0A067KAY0</accession>
<evidence type="ECO:0000256" key="5">
    <source>
        <dbReference type="ARBA" id="ARBA00023027"/>
    </source>
</evidence>
<keyword evidence="2" id="KW-0433">Leucine-rich repeat</keyword>
<name>A0A067KAY0_JATCU</name>
<dbReference type="Proteomes" id="UP000027138">
    <property type="component" value="Unassembled WGS sequence"/>
</dbReference>
<dbReference type="InterPro" id="IPR002182">
    <property type="entry name" value="NB-ARC"/>
</dbReference>
<dbReference type="InterPro" id="IPR027417">
    <property type="entry name" value="P-loop_NTPase"/>
</dbReference>
<dbReference type="OrthoDB" id="1744519at2759"/>
<evidence type="ECO:0000259" key="8">
    <source>
        <dbReference type="Pfam" id="PF20160"/>
    </source>
</evidence>
<keyword evidence="3" id="KW-0677">Repeat</keyword>
<evidence type="ECO:0000256" key="2">
    <source>
        <dbReference type="ARBA" id="ARBA00022614"/>
    </source>
</evidence>
<keyword evidence="12" id="KW-1185">Reference proteome</keyword>
<gene>
    <name evidence="11" type="ORF">JCGZ_19530</name>
</gene>
<evidence type="ECO:0000259" key="9">
    <source>
        <dbReference type="Pfam" id="PF23282"/>
    </source>
</evidence>
<dbReference type="Pfam" id="PF00931">
    <property type="entry name" value="NB-ARC"/>
    <property type="match status" value="1"/>
</dbReference>
<organism evidence="11 12">
    <name type="scientific">Jatropha curcas</name>
    <name type="common">Barbados nut</name>
    <dbReference type="NCBI Taxonomy" id="180498"/>
    <lineage>
        <taxon>Eukaryota</taxon>
        <taxon>Viridiplantae</taxon>
        <taxon>Streptophyta</taxon>
        <taxon>Embryophyta</taxon>
        <taxon>Tracheophyta</taxon>
        <taxon>Spermatophyta</taxon>
        <taxon>Magnoliopsida</taxon>
        <taxon>eudicotyledons</taxon>
        <taxon>Gunneridae</taxon>
        <taxon>Pentapetalae</taxon>
        <taxon>rosids</taxon>
        <taxon>fabids</taxon>
        <taxon>Malpighiales</taxon>
        <taxon>Euphorbiaceae</taxon>
        <taxon>Crotonoideae</taxon>
        <taxon>Jatropheae</taxon>
        <taxon>Jatropha</taxon>
    </lineage>
</organism>
<dbReference type="GO" id="GO:0006952">
    <property type="term" value="P:defense response"/>
    <property type="evidence" value="ECO:0007669"/>
    <property type="project" value="InterPro"/>
</dbReference>
<dbReference type="PANTHER" id="PTHR11017:SF354">
    <property type="entry name" value="ADP-RIBOSYL CYCLASE_CYCLIC ADP-RIBOSE HYDROLASE"/>
    <property type="match status" value="1"/>
</dbReference>
<reference evidence="11 12" key="1">
    <citation type="journal article" date="2014" name="PLoS ONE">
        <title>Global Analysis of Gene Expression Profiles in Physic Nut (Jatropha curcas L.) Seedlings Exposed to Salt Stress.</title>
        <authorList>
            <person name="Zhang L."/>
            <person name="Zhang C."/>
            <person name="Wu P."/>
            <person name="Chen Y."/>
            <person name="Li M."/>
            <person name="Jiang H."/>
            <person name="Wu G."/>
        </authorList>
    </citation>
    <scope>NUCLEOTIDE SEQUENCE [LARGE SCALE GENOMIC DNA]</scope>
    <source>
        <strain evidence="12">cv. GZQX0401</strain>
        <tissue evidence="11">Young leaves</tissue>
    </source>
</reference>
<dbReference type="PANTHER" id="PTHR11017">
    <property type="entry name" value="LEUCINE-RICH REPEAT-CONTAINING PROTEIN"/>
    <property type="match status" value="1"/>
</dbReference>
<dbReference type="PRINTS" id="PR00364">
    <property type="entry name" value="DISEASERSIST"/>
</dbReference>
<dbReference type="InterPro" id="IPR032675">
    <property type="entry name" value="LRR_dom_sf"/>
</dbReference>
<dbReference type="Pfam" id="PF20160">
    <property type="entry name" value="C-JID"/>
    <property type="match status" value="1"/>
</dbReference>
<evidence type="ECO:0000256" key="1">
    <source>
        <dbReference type="ARBA" id="ARBA00011982"/>
    </source>
</evidence>
<evidence type="ECO:0000259" key="10">
    <source>
        <dbReference type="Pfam" id="PF23286"/>
    </source>
</evidence>
<evidence type="ECO:0000313" key="11">
    <source>
        <dbReference type="EMBL" id="KDP28979.1"/>
    </source>
</evidence>
<evidence type="ECO:0000259" key="7">
    <source>
        <dbReference type="Pfam" id="PF00931"/>
    </source>
</evidence>
<dbReference type="EC" id="3.2.2.6" evidence="1"/>
<dbReference type="EMBL" id="KK914773">
    <property type="protein sequence ID" value="KDP28979.1"/>
    <property type="molecule type" value="Genomic_DNA"/>
</dbReference>
<evidence type="ECO:0000313" key="12">
    <source>
        <dbReference type="Proteomes" id="UP000027138"/>
    </source>
</evidence>
<dbReference type="AlphaFoldDB" id="A0A067KAY0"/>
<dbReference type="Pfam" id="PF23286">
    <property type="entry name" value="LRR_13"/>
    <property type="match status" value="1"/>
</dbReference>
<dbReference type="Pfam" id="PF23282">
    <property type="entry name" value="WHD_ROQ1"/>
    <property type="match status" value="1"/>
</dbReference>
<dbReference type="Gene3D" id="3.40.50.300">
    <property type="entry name" value="P-loop containing nucleotide triphosphate hydrolases"/>
    <property type="match status" value="1"/>
</dbReference>
<feature type="domain" description="NB-ARC" evidence="7">
    <location>
        <begin position="10"/>
        <end position="87"/>
    </location>
</feature>
<feature type="domain" description="Disease resistance protein RPS4B/Roq1-like leucine-rich repeats" evidence="10">
    <location>
        <begin position="404"/>
        <end position="483"/>
    </location>
</feature>
<evidence type="ECO:0000256" key="4">
    <source>
        <dbReference type="ARBA" id="ARBA00022821"/>
    </source>
</evidence>
<dbReference type="GO" id="GO:0043531">
    <property type="term" value="F:ADP binding"/>
    <property type="evidence" value="ECO:0007669"/>
    <property type="project" value="InterPro"/>
</dbReference>
<dbReference type="SUPFAM" id="SSF52058">
    <property type="entry name" value="L domain-like"/>
    <property type="match status" value="1"/>
</dbReference>
<dbReference type="Gene3D" id="1.10.8.430">
    <property type="entry name" value="Helical domain of apoptotic protease-activating factors"/>
    <property type="match status" value="1"/>
</dbReference>
<protein>
    <recommendedName>
        <fullName evidence="1">ADP-ribosyl cyclase/cyclic ADP-ribose hydrolase</fullName>
        <ecNumber evidence="1">3.2.2.6</ecNumber>
    </recommendedName>
</protein>
<dbReference type="InterPro" id="IPR045344">
    <property type="entry name" value="C-JID"/>
</dbReference>
<proteinExistence type="predicted"/>
<sequence length="819" mass="94298">MYHVLPTIVLDMLRRKKVFIVLDDVNDSDQLEALAGHHDWFGPRSRVIMTSRDKEVLDNGVDITYRVEGLQYRDALKLLSMKAFKQKHPPKDFIQLSERVLNYAKGVPLALKVLGSHVCKRSPKEWESVLDKLKQFPDSKIQKILEVSYDTLEQNEKDIFLDVACFFKGEDKDWVEDILNGCGLAASMGINRLKDKCLVVIVQNNLEMHDLIQEMGQDIARRRGSRLWNPMNICDTLTTETMKEAVEGIFLDMSKMGKCPQQLKYLNLFGSMQLTRLPNLSSATNLEWMNLGLCMRLIEIPSSIQCLLKLKYLDLYRCEKLRTLPNLIQLKSLAHLRLSYCSNLKTVLEIPRNIQVLELEWSGLEEFSPNVQVLDNLQYLSIRQCKNLRSLPRCINLNYDIKKHILDLTGCLNLKKFPVILGNIEVLMLNQTGIEELPSSIQYLSSLVELEMKKCVRLQSLPSSICELKLLQKFVLSGCSKLNKLPPLYGLYSLEELYLDGSRLKEIPSDIVSLTSLRVLNLNNCDKLHGLPELPCRLMEIQAVNCRNLSKNARCKIVEDVHQRIEEMAFATALSYRRAINISKWDIVIGLPGGEIPEWDTVVCLCRNEVPEWDSLGFPSRIPKWFSYQGQGSAFPILFNPNWFDVLGFTFCAVIEFDIPLHKCDDFFITCECHFKSDNGGRKVQFRSSTIHLEVILHSDHLFLWYDNFHANLNLRKWLIGNKVNEGLCKFKAEARGFNKGKLKVNGCGLQLRYAEWMPGKRMRNRLQNKISVECGSTKRRSREDYCSNQTDIIGDGMFDYVEEEPHPKRLKQAILLCE</sequence>
<evidence type="ECO:0000256" key="3">
    <source>
        <dbReference type="ARBA" id="ARBA00022737"/>
    </source>
</evidence>
<dbReference type="GO" id="GO:0061809">
    <property type="term" value="F:NAD+ nucleosidase activity, cyclic ADP-ribose generating"/>
    <property type="evidence" value="ECO:0007669"/>
    <property type="project" value="UniProtKB-EC"/>
</dbReference>
<dbReference type="FunFam" id="1.10.8.430:FF:000002">
    <property type="entry name" value="Disease resistance protein (TIR-NBS-LRR class)"/>
    <property type="match status" value="1"/>
</dbReference>
<dbReference type="InterPro" id="IPR042197">
    <property type="entry name" value="Apaf_helical"/>
</dbReference>
<feature type="domain" description="C-JID" evidence="8">
    <location>
        <begin position="620"/>
        <end position="755"/>
    </location>
</feature>
<dbReference type="InterPro" id="IPR044974">
    <property type="entry name" value="Disease_R_plants"/>
</dbReference>
<keyword evidence="5" id="KW-0520">NAD</keyword>
<dbReference type="SUPFAM" id="SSF52540">
    <property type="entry name" value="P-loop containing nucleoside triphosphate hydrolases"/>
    <property type="match status" value="1"/>
</dbReference>
<dbReference type="Gene3D" id="3.80.10.10">
    <property type="entry name" value="Ribonuclease Inhibitor"/>
    <property type="match status" value="2"/>
</dbReference>